<evidence type="ECO:0000313" key="2">
    <source>
        <dbReference type="EMBL" id="OAW00170.1"/>
    </source>
</evidence>
<sequence length="121" mass="13396">MPPKRSVWATDSTFHVSHTNTRTRTRIPRRTYTNNEPAWQQPLRRGDSTECCHDPGGESAPEIFSSLRILAAMLSATGTIQDHCTRKTITMSSNQLVSIPDSIGCVYMPKHGSVGLKNGLK</sequence>
<feature type="region of interest" description="Disordered" evidence="1">
    <location>
        <begin position="19"/>
        <end position="57"/>
    </location>
</feature>
<dbReference type="AlphaFoldDB" id="A0A180H6K2"/>
<protein>
    <submittedName>
        <fullName evidence="2 3">Uncharacterized protein</fullName>
    </submittedName>
</protein>
<reference evidence="3" key="4">
    <citation type="submission" date="2025-05" db="UniProtKB">
        <authorList>
            <consortium name="EnsemblFungi"/>
        </authorList>
    </citation>
    <scope>IDENTIFICATION</scope>
    <source>
        <strain evidence="3">isolate 1-1 / race 1 (BBBD)</strain>
    </source>
</reference>
<reference evidence="3 4" key="3">
    <citation type="journal article" date="2017" name="G3 (Bethesda)">
        <title>Comparative analysis highlights variable genome content of wheat rusts and divergence of the mating loci.</title>
        <authorList>
            <person name="Cuomo C.A."/>
            <person name="Bakkeren G."/>
            <person name="Khalil H.B."/>
            <person name="Panwar V."/>
            <person name="Joly D."/>
            <person name="Linning R."/>
            <person name="Sakthikumar S."/>
            <person name="Song X."/>
            <person name="Adiconis X."/>
            <person name="Fan L."/>
            <person name="Goldberg J.M."/>
            <person name="Levin J.Z."/>
            <person name="Young S."/>
            <person name="Zeng Q."/>
            <person name="Anikster Y."/>
            <person name="Bruce M."/>
            <person name="Wang M."/>
            <person name="Yin C."/>
            <person name="McCallum B."/>
            <person name="Szabo L.J."/>
            <person name="Hulbert S."/>
            <person name="Chen X."/>
            <person name="Fellers J.P."/>
        </authorList>
    </citation>
    <scope>NUCLEOTIDE SEQUENCE</scope>
    <source>
        <strain evidence="3">isolate 1-1 / race 1 (BBBD)</strain>
        <strain evidence="4">Isolate 1-1 / race 1 (BBBD)</strain>
    </source>
</reference>
<dbReference type="EMBL" id="ADAS02000001">
    <property type="protein sequence ID" value="OAW00170.1"/>
    <property type="molecule type" value="Genomic_DNA"/>
</dbReference>
<organism evidence="2">
    <name type="scientific">Puccinia triticina (isolate 1-1 / race 1 (BBBD))</name>
    <name type="common">Brown leaf rust fungus</name>
    <dbReference type="NCBI Taxonomy" id="630390"/>
    <lineage>
        <taxon>Eukaryota</taxon>
        <taxon>Fungi</taxon>
        <taxon>Dikarya</taxon>
        <taxon>Basidiomycota</taxon>
        <taxon>Pucciniomycotina</taxon>
        <taxon>Pucciniomycetes</taxon>
        <taxon>Pucciniales</taxon>
        <taxon>Pucciniaceae</taxon>
        <taxon>Puccinia</taxon>
    </lineage>
</organism>
<gene>
    <name evidence="2" type="ORF">PTTG_25186</name>
</gene>
<evidence type="ECO:0000256" key="1">
    <source>
        <dbReference type="SAM" id="MobiDB-lite"/>
    </source>
</evidence>
<dbReference type="VEuPathDB" id="FungiDB:PTTG_25186"/>
<evidence type="ECO:0000313" key="4">
    <source>
        <dbReference type="Proteomes" id="UP000005240"/>
    </source>
</evidence>
<name>A0A180H6K2_PUCT1</name>
<keyword evidence="4" id="KW-1185">Reference proteome</keyword>
<accession>A0A180H6K2</accession>
<dbReference type="EnsemblFungi" id="PTTG_25186-t43_1">
    <property type="protein sequence ID" value="PTTG_25186-t43_1-p1"/>
    <property type="gene ID" value="PTTG_25186"/>
</dbReference>
<proteinExistence type="predicted"/>
<evidence type="ECO:0000313" key="3">
    <source>
        <dbReference type="EnsemblFungi" id="PTTG_25186-t43_1-p1"/>
    </source>
</evidence>
<reference evidence="2" key="2">
    <citation type="submission" date="2016-05" db="EMBL/GenBank/DDBJ databases">
        <title>Comparative analysis highlights variable genome content of wheat rusts and divergence of the mating loci.</title>
        <authorList>
            <person name="Cuomo C.A."/>
            <person name="Bakkeren G."/>
            <person name="Szabo L."/>
            <person name="Khalil H."/>
            <person name="Joly D."/>
            <person name="Goldberg J."/>
            <person name="Young S."/>
            <person name="Zeng Q."/>
            <person name="Fellers J."/>
        </authorList>
    </citation>
    <scope>NUCLEOTIDE SEQUENCE [LARGE SCALE GENOMIC DNA]</scope>
    <source>
        <strain evidence="2">1-1 BBBD Race 1</strain>
    </source>
</reference>
<feature type="compositionally biased region" description="Basic and acidic residues" evidence="1">
    <location>
        <begin position="44"/>
        <end position="56"/>
    </location>
</feature>
<dbReference type="Proteomes" id="UP000005240">
    <property type="component" value="Unassembled WGS sequence"/>
</dbReference>
<reference evidence="2" key="1">
    <citation type="submission" date="2009-11" db="EMBL/GenBank/DDBJ databases">
        <authorList>
            <consortium name="The Broad Institute Genome Sequencing Platform"/>
            <person name="Ward D."/>
            <person name="Feldgarden M."/>
            <person name="Earl A."/>
            <person name="Young S.K."/>
            <person name="Zeng Q."/>
            <person name="Koehrsen M."/>
            <person name="Alvarado L."/>
            <person name="Berlin A."/>
            <person name="Bochicchio J."/>
            <person name="Borenstein D."/>
            <person name="Chapman S.B."/>
            <person name="Chen Z."/>
            <person name="Engels R."/>
            <person name="Freedman E."/>
            <person name="Gellesch M."/>
            <person name="Goldberg J."/>
            <person name="Griggs A."/>
            <person name="Gujja S."/>
            <person name="Heilman E."/>
            <person name="Heiman D."/>
            <person name="Hepburn T."/>
            <person name="Howarth C."/>
            <person name="Jen D."/>
            <person name="Larson L."/>
            <person name="Lewis B."/>
            <person name="Mehta T."/>
            <person name="Park D."/>
            <person name="Pearson M."/>
            <person name="Roberts A."/>
            <person name="Saif S."/>
            <person name="Shea T."/>
            <person name="Shenoy N."/>
            <person name="Sisk P."/>
            <person name="Stolte C."/>
            <person name="Sykes S."/>
            <person name="Thomson T."/>
            <person name="Walk T."/>
            <person name="White J."/>
            <person name="Yandava C."/>
            <person name="Izard J."/>
            <person name="Baranova O.V."/>
            <person name="Blanton J.M."/>
            <person name="Tanner A.C."/>
            <person name="Dewhirst F.E."/>
            <person name="Haas B."/>
            <person name="Nusbaum C."/>
            <person name="Birren B."/>
        </authorList>
    </citation>
    <scope>NUCLEOTIDE SEQUENCE [LARGE SCALE GENOMIC DNA]</scope>
    <source>
        <strain evidence="2">1-1 BBBD Race 1</strain>
    </source>
</reference>